<accession>A0A1U7M5K5</accession>
<comment type="caution">
    <text evidence="5">The sequence shown here is derived from an EMBL/GenBank/DDBJ whole genome shotgun (WGS) entry which is preliminary data.</text>
</comment>
<gene>
    <name evidence="5" type="primary">sdpR</name>
    <name evidence="5" type="ORF">TICRE_15370</name>
</gene>
<dbReference type="GO" id="GO:0003677">
    <property type="term" value="F:DNA binding"/>
    <property type="evidence" value="ECO:0007669"/>
    <property type="project" value="UniProtKB-KW"/>
</dbReference>
<dbReference type="PRINTS" id="PR00778">
    <property type="entry name" value="HTHARSR"/>
</dbReference>
<keyword evidence="3" id="KW-0804">Transcription</keyword>
<dbReference type="InterPro" id="IPR011991">
    <property type="entry name" value="ArsR-like_HTH"/>
</dbReference>
<organism evidence="5 6">
    <name type="scientific">Tissierella creatinophila DSM 6911</name>
    <dbReference type="NCBI Taxonomy" id="1123403"/>
    <lineage>
        <taxon>Bacteria</taxon>
        <taxon>Bacillati</taxon>
        <taxon>Bacillota</taxon>
        <taxon>Tissierellia</taxon>
        <taxon>Tissierellales</taxon>
        <taxon>Tissierellaceae</taxon>
        <taxon>Tissierella</taxon>
    </lineage>
</organism>
<reference evidence="5 6" key="1">
    <citation type="submission" date="2016-02" db="EMBL/GenBank/DDBJ databases">
        <title>Genome sequence of Tissierella creatinophila DSM 6911.</title>
        <authorList>
            <person name="Poehlein A."/>
            <person name="Daniel R."/>
        </authorList>
    </citation>
    <scope>NUCLEOTIDE SEQUENCE [LARGE SCALE GENOMIC DNA]</scope>
    <source>
        <strain evidence="5 6">DSM 6911</strain>
    </source>
</reference>
<dbReference type="CDD" id="cd00090">
    <property type="entry name" value="HTH_ARSR"/>
    <property type="match status" value="1"/>
</dbReference>
<dbReference type="EMBL" id="LTDM01000025">
    <property type="protein sequence ID" value="OLS02499.1"/>
    <property type="molecule type" value="Genomic_DNA"/>
</dbReference>
<name>A0A1U7M5K5_TISCR</name>
<dbReference type="NCBIfam" id="NF033788">
    <property type="entry name" value="HTH_metalloreg"/>
    <property type="match status" value="1"/>
</dbReference>
<proteinExistence type="predicted"/>
<keyword evidence="1" id="KW-0805">Transcription regulation</keyword>
<dbReference type="SMART" id="SM00418">
    <property type="entry name" value="HTH_ARSR"/>
    <property type="match status" value="1"/>
</dbReference>
<dbReference type="GO" id="GO:0003700">
    <property type="term" value="F:DNA-binding transcription factor activity"/>
    <property type="evidence" value="ECO:0007669"/>
    <property type="project" value="InterPro"/>
</dbReference>
<dbReference type="InterPro" id="IPR036390">
    <property type="entry name" value="WH_DNA-bd_sf"/>
</dbReference>
<dbReference type="InterPro" id="IPR036388">
    <property type="entry name" value="WH-like_DNA-bd_sf"/>
</dbReference>
<evidence type="ECO:0000259" key="4">
    <source>
        <dbReference type="PROSITE" id="PS50987"/>
    </source>
</evidence>
<feature type="domain" description="HTH arsR-type" evidence="4">
    <location>
        <begin position="1"/>
        <end position="90"/>
    </location>
</feature>
<dbReference type="PANTHER" id="PTHR33154">
    <property type="entry name" value="TRANSCRIPTIONAL REGULATOR, ARSR FAMILY"/>
    <property type="match status" value="1"/>
</dbReference>
<dbReference type="SUPFAM" id="SSF46785">
    <property type="entry name" value="Winged helix' DNA-binding domain"/>
    <property type="match status" value="1"/>
</dbReference>
<dbReference type="Gene3D" id="1.10.10.10">
    <property type="entry name" value="Winged helix-like DNA-binding domain superfamily/Winged helix DNA-binding domain"/>
    <property type="match status" value="1"/>
</dbReference>
<evidence type="ECO:0000256" key="1">
    <source>
        <dbReference type="ARBA" id="ARBA00023015"/>
    </source>
</evidence>
<evidence type="ECO:0000313" key="5">
    <source>
        <dbReference type="EMBL" id="OLS02499.1"/>
    </source>
</evidence>
<dbReference type="RefSeq" id="WP_075726767.1">
    <property type="nucleotide sequence ID" value="NZ_LTDM01000025.1"/>
</dbReference>
<dbReference type="InterPro" id="IPR051081">
    <property type="entry name" value="HTH_MetalResp_TranReg"/>
</dbReference>
<dbReference type="InterPro" id="IPR001845">
    <property type="entry name" value="HTH_ArsR_DNA-bd_dom"/>
</dbReference>
<dbReference type="AlphaFoldDB" id="A0A1U7M5K5"/>
<keyword evidence="6" id="KW-1185">Reference proteome</keyword>
<evidence type="ECO:0000256" key="3">
    <source>
        <dbReference type="ARBA" id="ARBA00023163"/>
    </source>
</evidence>
<dbReference type="Pfam" id="PF01022">
    <property type="entry name" value="HTH_5"/>
    <property type="match status" value="1"/>
</dbReference>
<evidence type="ECO:0000313" key="6">
    <source>
        <dbReference type="Proteomes" id="UP000186112"/>
    </source>
</evidence>
<sequence>MKEKADIFKALGDETRLTIIDMLSCGEICACKIIEGLNLSQPTISHHMKVLQQVGLVKARKDGRWMHYSINKEKVEEIKEFITYMEKFEENLYCNIK</sequence>
<evidence type="ECO:0000256" key="2">
    <source>
        <dbReference type="ARBA" id="ARBA00023125"/>
    </source>
</evidence>
<keyword evidence="2" id="KW-0238">DNA-binding</keyword>
<protein>
    <submittedName>
        <fullName evidence="5">Transcriptional repressor SdpR</fullName>
    </submittedName>
</protein>
<dbReference type="PANTHER" id="PTHR33154:SF18">
    <property type="entry name" value="ARSENICAL RESISTANCE OPERON REPRESSOR"/>
    <property type="match status" value="1"/>
</dbReference>
<dbReference type="OrthoDB" id="9798835at2"/>
<dbReference type="Proteomes" id="UP000186112">
    <property type="component" value="Unassembled WGS sequence"/>
</dbReference>
<dbReference type="PROSITE" id="PS50987">
    <property type="entry name" value="HTH_ARSR_2"/>
    <property type="match status" value="1"/>
</dbReference>